<reference evidence="4 5" key="1">
    <citation type="submission" date="2024-09" db="EMBL/GenBank/DDBJ databases">
        <authorList>
            <person name="Lee S.D."/>
        </authorList>
    </citation>
    <scope>NUCLEOTIDE SEQUENCE [LARGE SCALE GENOMIC DNA]</scope>
    <source>
        <strain evidence="4 5">N8-3</strain>
    </source>
</reference>
<comment type="caution">
    <text evidence="4">The sequence shown here is derived from an EMBL/GenBank/DDBJ whole genome shotgun (WGS) entry which is preliminary data.</text>
</comment>
<dbReference type="SUPFAM" id="SSF55874">
    <property type="entry name" value="ATPase domain of HSP90 chaperone/DNA topoisomerase II/histidine kinase"/>
    <property type="match status" value="1"/>
</dbReference>
<evidence type="ECO:0000256" key="2">
    <source>
        <dbReference type="SAM" id="Phobius"/>
    </source>
</evidence>
<feature type="compositionally biased region" description="Polar residues" evidence="1">
    <location>
        <begin position="401"/>
        <end position="413"/>
    </location>
</feature>
<gene>
    <name evidence="4" type="ORF">ACEZDE_17550</name>
</gene>
<evidence type="ECO:0000256" key="1">
    <source>
        <dbReference type="SAM" id="MobiDB-lite"/>
    </source>
</evidence>
<feature type="transmembrane region" description="Helical" evidence="2">
    <location>
        <begin position="39"/>
        <end position="58"/>
    </location>
</feature>
<keyword evidence="4" id="KW-0547">Nucleotide-binding</keyword>
<dbReference type="InterPro" id="IPR036890">
    <property type="entry name" value="HATPase_C_sf"/>
</dbReference>
<dbReference type="InterPro" id="IPR003594">
    <property type="entry name" value="HATPase_dom"/>
</dbReference>
<keyword evidence="2" id="KW-0812">Transmembrane</keyword>
<dbReference type="Gene3D" id="3.30.565.10">
    <property type="entry name" value="Histidine kinase-like ATPase, C-terminal domain"/>
    <property type="match status" value="1"/>
</dbReference>
<organism evidence="4 5">
    <name type="scientific">Streptacidiphilus cavernicola</name>
    <dbReference type="NCBI Taxonomy" id="3342716"/>
    <lineage>
        <taxon>Bacteria</taxon>
        <taxon>Bacillati</taxon>
        <taxon>Actinomycetota</taxon>
        <taxon>Actinomycetes</taxon>
        <taxon>Kitasatosporales</taxon>
        <taxon>Streptomycetaceae</taxon>
        <taxon>Streptacidiphilus</taxon>
    </lineage>
</organism>
<feature type="transmembrane region" description="Helical" evidence="2">
    <location>
        <begin position="103"/>
        <end position="121"/>
    </location>
</feature>
<feature type="transmembrane region" description="Helical" evidence="2">
    <location>
        <begin position="156"/>
        <end position="174"/>
    </location>
</feature>
<keyword evidence="4" id="KW-0067">ATP-binding</keyword>
<keyword evidence="5" id="KW-1185">Reference proteome</keyword>
<feature type="domain" description="Histidine kinase/HSP90-like ATPase" evidence="3">
    <location>
        <begin position="329"/>
        <end position="415"/>
    </location>
</feature>
<dbReference type="Pfam" id="PF02518">
    <property type="entry name" value="HATPase_c"/>
    <property type="match status" value="1"/>
</dbReference>
<dbReference type="GO" id="GO:0005524">
    <property type="term" value="F:ATP binding"/>
    <property type="evidence" value="ECO:0007669"/>
    <property type="project" value="UniProtKB-KW"/>
</dbReference>
<dbReference type="EMBL" id="JBHFAB010000012">
    <property type="protein sequence ID" value="MFC1418432.1"/>
    <property type="molecule type" value="Genomic_DNA"/>
</dbReference>
<protein>
    <submittedName>
        <fullName evidence="4">ATP-binding protein</fullName>
    </submittedName>
</protein>
<evidence type="ECO:0000313" key="5">
    <source>
        <dbReference type="Proteomes" id="UP001592531"/>
    </source>
</evidence>
<feature type="transmembrane region" description="Helical" evidence="2">
    <location>
        <begin position="127"/>
        <end position="149"/>
    </location>
</feature>
<dbReference type="Proteomes" id="UP001592531">
    <property type="component" value="Unassembled WGS sequence"/>
</dbReference>
<accession>A0ABV6VY60</accession>
<evidence type="ECO:0000313" key="4">
    <source>
        <dbReference type="EMBL" id="MFC1418432.1"/>
    </source>
</evidence>
<name>A0ABV6VY60_9ACTN</name>
<keyword evidence="2" id="KW-0472">Membrane</keyword>
<keyword evidence="2" id="KW-1133">Transmembrane helix</keyword>
<sequence length="419" mass="44677">MAPDSDVTEQREPAWYRVALRTWRSGGGVLPTTRDGAEIAVIATVVCWRIITLALILVAVPDAFAHSSRIWIDVTLLSLVVVESAVAMVRIIRCRNCISLRWAVTETVLGVACLLAEPLYVPVDDRVSTWVGWAPALAVNVTVTAAVACRRSSHTLMLVGLLATAYVAVSYPAVGQSADRGTVVSNTLTYLAFGLLVRGMANMIRRFGRDADEARDAASEARAQVELERHRRLLHDPASLLRYLADPDLDPRLAGVVREQALAEANRIRAFLDPEHTVPGSRSAADGETSTLLADAARAAAAGFTDLPIELVLHLADGVQLSPPASRALTAATATVLHNVRRHAGPGASVVVHGDHHPGDGSWEITIRDDGQGFDPSRTAPGYGLREVVGTALAEHGMSSHIHSQPGNGTTVTIRGAAR</sequence>
<feature type="region of interest" description="Disordered" evidence="1">
    <location>
        <begin position="399"/>
        <end position="419"/>
    </location>
</feature>
<feature type="transmembrane region" description="Helical" evidence="2">
    <location>
        <begin position="70"/>
        <end position="91"/>
    </location>
</feature>
<evidence type="ECO:0000259" key="3">
    <source>
        <dbReference type="Pfam" id="PF02518"/>
    </source>
</evidence>
<dbReference type="RefSeq" id="WP_380537229.1">
    <property type="nucleotide sequence ID" value="NZ_JBHFAB010000012.1"/>
</dbReference>
<proteinExistence type="predicted"/>
<feature type="transmembrane region" description="Helical" evidence="2">
    <location>
        <begin position="180"/>
        <end position="197"/>
    </location>
</feature>